<protein>
    <submittedName>
        <fullName evidence="8">MFS transporter</fullName>
    </submittedName>
</protein>
<dbReference type="InterPro" id="IPR011701">
    <property type="entry name" value="MFS"/>
</dbReference>
<dbReference type="Gene3D" id="1.20.1250.20">
    <property type="entry name" value="MFS general substrate transporter like domains"/>
    <property type="match status" value="1"/>
</dbReference>
<keyword evidence="3 6" id="KW-1133">Transmembrane helix</keyword>
<dbReference type="PROSITE" id="PS50850">
    <property type="entry name" value="MFS"/>
    <property type="match status" value="1"/>
</dbReference>
<evidence type="ECO:0000256" key="2">
    <source>
        <dbReference type="ARBA" id="ARBA00022692"/>
    </source>
</evidence>
<dbReference type="PROSITE" id="PS00216">
    <property type="entry name" value="SUGAR_TRANSPORT_1"/>
    <property type="match status" value="1"/>
</dbReference>
<evidence type="ECO:0000259" key="7">
    <source>
        <dbReference type="PROSITE" id="PS50850"/>
    </source>
</evidence>
<feature type="transmembrane region" description="Helical" evidence="6">
    <location>
        <begin position="287"/>
        <end position="309"/>
    </location>
</feature>
<dbReference type="RefSeq" id="WP_317926943.1">
    <property type="nucleotide sequence ID" value="NZ_CP137524.1"/>
</dbReference>
<feature type="transmembrane region" description="Helical" evidence="6">
    <location>
        <begin position="60"/>
        <end position="80"/>
    </location>
</feature>
<evidence type="ECO:0000256" key="1">
    <source>
        <dbReference type="ARBA" id="ARBA00004651"/>
    </source>
</evidence>
<keyword evidence="4 6" id="KW-0472">Membrane</keyword>
<feature type="domain" description="Major facilitator superfamily (MFS) profile" evidence="7">
    <location>
        <begin position="1"/>
        <end position="432"/>
    </location>
</feature>
<feature type="transmembrane region" description="Helical" evidence="6">
    <location>
        <begin position="316"/>
        <end position="335"/>
    </location>
</feature>
<dbReference type="CDD" id="cd06174">
    <property type="entry name" value="MFS"/>
    <property type="match status" value="1"/>
</dbReference>
<evidence type="ECO:0000313" key="9">
    <source>
        <dbReference type="Proteomes" id="UP001305002"/>
    </source>
</evidence>
<dbReference type="Proteomes" id="UP001305002">
    <property type="component" value="Chromosome"/>
</dbReference>
<organism evidence="8 9">
    <name type="scientific">Streptomyces coeruleorubidus</name>
    <dbReference type="NCBI Taxonomy" id="116188"/>
    <lineage>
        <taxon>Bacteria</taxon>
        <taxon>Bacillati</taxon>
        <taxon>Actinomycetota</taxon>
        <taxon>Actinomycetes</taxon>
        <taxon>Kitasatosporales</taxon>
        <taxon>Streptomycetaceae</taxon>
        <taxon>Streptomyces</taxon>
    </lineage>
</organism>
<reference evidence="8 9" key="1">
    <citation type="journal article" date="2021" name="J. Microbiol. Biotechnol.">
        <title>An Efficient Markerless Deletion System Suitable for the Industrial Strains of Streptomyces.</title>
        <authorList>
            <person name="Dong J."/>
            <person name="Wei J."/>
            <person name="Li H."/>
            <person name="Zhao S."/>
            <person name="Guan W."/>
        </authorList>
    </citation>
    <scope>NUCLEOTIDE SEQUENCE [LARGE SCALE GENOMIC DNA]</scope>
    <source>
        <strain evidence="8 9">CICC 11043</strain>
    </source>
</reference>
<dbReference type="EMBL" id="CP137524">
    <property type="protein sequence ID" value="WOT37720.1"/>
    <property type="molecule type" value="Genomic_DNA"/>
</dbReference>
<reference evidence="8 9" key="2">
    <citation type="journal article" date="2024" name="Microb. Biotechnol.">
        <title>The involvement of multiple ABC transporters in daunorubicin efflux in Streptomyces coeruleorubidus.</title>
        <authorList>
            <person name="Dong J."/>
            <person name="Ning J."/>
            <person name="Tian Y."/>
            <person name="Li H."/>
            <person name="Chen H."/>
            <person name="Guan W."/>
        </authorList>
    </citation>
    <scope>NUCLEOTIDE SEQUENCE [LARGE SCALE GENOMIC DNA]</scope>
    <source>
        <strain evidence="8 9">CICC 11043</strain>
    </source>
</reference>
<proteinExistence type="predicted"/>
<dbReference type="PANTHER" id="PTHR23530:SF1">
    <property type="entry name" value="PERMEASE, MAJOR FACILITATOR SUPERFAMILY-RELATED"/>
    <property type="match status" value="1"/>
</dbReference>
<feature type="transmembrane region" description="Helical" evidence="6">
    <location>
        <begin position="33"/>
        <end position="54"/>
    </location>
</feature>
<evidence type="ECO:0000313" key="8">
    <source>
        <dbReference type="EMBL" id="WOT37720.1"/>
    </source>
</evidence>
<gene>
    <name evidence="8" type="ORF">R5U08_27805</name>
</gene>
<dbReference type="InterPro" id="IPR020846">
    <property type="entry name" value="MFS_dom"/>
</dbReference>
<feature type="transmembrane region" description="Helical" evidence="6">
    <location>
        <begin position="378"/>
        <end position="397"/>
    </location>
</feature>
<feature type="transmembrane region" description="Helical" evidence="6">
    <location>
        <begin position="159"/>
        <end position="178"/>
    </location>
</feature>
<evidence type="ECO:0000256" key="3">
    <source>
        <dbReference type="ARBA" id="ARBA00022989"/>
    </source>
</evidence>
<evidence type="ECO:0000256" key="6">
    <source>
        <dbReference type="SAM" id="Phobius"/>
    </source>
</evidence>
<dbReference type="Pfam" id="PF07690">
    <property type="entry name" value="MFS_1"/>
    <property type="match status" value="1"/>
</dbReference>
<name>A0ABZ0KI93_STRC4</name>
<feature type="region of interest" description="Disordered" evidence="5">
    <location>
        <begin position="218"/>
        <end position="239"/>
    </location>
</feature>
<sequence>MTTDSGELAQNSTREPDDPAASLRVARSVSRPFYLYAVLANSLFQRGVFVLYLVHQGFSAAQIALLQTLLYIVSALAEIPTGFIADRVGRRASIVIGQALIGVCLIGQVTLSGYAAFVVLFALQGIGMACVSGAETALLYDLLRRRGAETHYVKVKSRYATFGATTMALAIALGGSLQQVSWELVYLASACALLLAAAVLLTRVPEIRGQDAAALDEPGAADDEAGRSSAGPVASPERAGAPLGKAAVLRHLTPRLASLVVVSALMHATMTPYFIFTQETLSHQGIATALVSVVMAAGYLIGGFAPLLADRADRRLGVQVLVPLTLLVLVAALGFTSLGLAWLTVGVFLLAVGAPDITAVVVDNVFNEGVPSRYRASLLSIITFVESLLIGCGYLVLGWLVDRAGPSHGLAWYALVPALALALSVPALRKGTWVKGEKTG</sequence>
<feature type="transmembrane region" description="Helical" evidence="6">
    <location>
        <begin position="409"/>
        <end position="428"/>
    </location>
</feature>
<keyword evidence="2 6" id="KW-0812">Transmembrane</keyword>
<dbReference type="PANTHER" id="PTHR23530">
    <property type="entry name" value="TRANSPORT PROTEIN-RELATED"/>
    <property type="match status" value="1"/>
</dbReference>
<dbReference type="SUPFAM" id="SSF103473">
    <property type="entry name" value="MFS general substrate transporter"/>
    <property type="match status" value="1"/>
</dbReference>
<feature type="transmembrane region" description="Helical" evidence="6">
    <location>
        <begin position="92"/>
        <end position="111"/>
    </location>
</feature>
<accession>A0ABZ0KI93</accession>
<feature type="transmembrane region" description="Helical" evidence="6">
    <location>
        <begin position="184"/>
        <end position="201"/>
    </location>
</feature>
<feature type="transmembrane region" description="Helical" evidence="6">
    <location>
        <begin position="341"/>
        <end position="366"/>
    </location>
</feature>
<dbReference type="InterPro" id="IPR036259">
    <property type="entry name" value="MFS_trans_sf"/>
</dbReference>
<feature type="transmembrane region" description="Helical" evidence="6">
    <location>
        <begin position="256"/>
        <end position="275"/>
    </location>
</feature>
<keyword evidence="9" id="KW-1185">Reference proteome</keyword>
<evidence type="ECO:0000256" key="4">
    <source>
        <dbReference type="ARBA" id="ARBA00023136"/>
    </source>
</evidence>
<dbReference type="InterPro" id="IPR053160">
    <property type="entry name" value="MFS_DHA3_Transporter"/>
</dbReference>
<dbReference type="InterPro" id="IPR005829">
    <property type="entry name" value="Sugar_transporter_CS"/>
</dbReference>
<evidence type="ECO:0000256" key="5">
    <source>
        <dbReference type="SAM" id="MobiDB-lite"/>
    </source>
</evidence>
<comment type="subcellular location">
    <subcellularLocation>
        <location evidence="1">Cell membrane</location>
        <topology evidence="1">Multi-pass membrane protein</topology>
    </subcellularLocation>
</comment>
<feature type="transmembrane region" description="Helical" evidence="6">
    <location>
        <begin position="117"/>
        <end position="138"/>
    </location>
</feature>